<comment type="subcellular location">
    <subcellularLocation>
        <location evidence="1">Cell membrane</location>
        <topology evidence="1">Single-pass membrane protein</topology>
    </subcellularLocation>
</comment>
<evidence type="ECO:0000256" key="11">
    <source>
        <dbReference type="SAM" id="MobiDB-lite"/>
    </source>
</evidence>
<keyword evidence="10 12" id="KW-0472">Membrane</keyword>
<reference evidence="13 14" key="1">
    <citation type="submission" date="2018-06" db="EMBL/GenBank/DDBJ databases">
        <authorList>
            <consortium name="Pathogen Informatics"/>
            <person name="Doyle S."/>
        </authorList>
    </citation>
    <scope>NUCLEOTIDE SEQUENCE [LARGE SCALE GENOMIC DNA]</scope>
    <source>
        <strain evidence="13 14">NCTC10717</strain>
    </source>
</reference>
<dbReference type="PRINTS" id="PR01853">
    <property type="entry name" value="YAJCTRNLCASE"/>
</dbReference>
<dbReference type="PANTHER" id="PTHR33909">
    <property type="entry name" value="SEC TRANSLOCON ACCESSORY COMPLEX SUBUNIT YAJC"/>
    <property type="match status" value="1"/>
</dbReference>
<evidence type="ECO:0000313" key="13">
    <source>
        <dbReference type="EMBL" id="SUO98445.1"/>
    </source>
</evidence>
<evidence type="ECO:0000256" key="9">
    <source>
        <dbReference type="ARBA" id="ARBA00023010"/>
    </source>
</evidence>
<gene>
    <name evidence="13" type="primary">yajC</name>
    <name evidence="13" type="ORF">NCTC10717_02197</name>
</gene>
<evidence type="ECO:0000256" key="1">
    <source>
        <dbReference type="ARBA" id="ARBA00004162"/>
    </source>
</evidence>
<organism evidence="13 14">
    <name type="scientific">Suttonella indologenes</name>
    <dbReference type="NCBI Taxonomy" id="13276"/>
    <lineage>
        <taxon>Bacteria</taxon>
        <taxon>Pseudomonadati</taxon>
        <taxon>Pseudomonadota</taxon>
        <taxon>Gammaproteobacteria</taxon>
        <taxon>Cardiobacteriales</taxon>
        <taxon>Cardiobacteriaceae</taxon>
        <taxon>Suttonella</taxon>
    </lineage>
</organism>
<keyword evidence="8 12" id="KW-1133">Transmembrane helix</keyword>
<dbReference type="Pfam" id="PF02699">
    <property type="entry name" value="YajC"/>
    <property type="match status" value="1"/>
</dbReference>
<evidence type="ECO:0000256" key="8">
    <source>
        <dbReference type="ARBA" id="ARBA00022989"/>
    </source>
</evidence>
<evidence type="ECO:0000313" key="14">
    <source>
        <dbReference type="Proteomes" id="UP000254575"/>
    </source>
</evidence>
<dbReference type="AlphaFoldDB" id="A0A380N0V3"/>
<keyword evidence="7" id="KW-0653">Protein transport</keyword>
<dbReference type="GO" id="GO:0005886">
    <property type="term" value="C:plasma membrane"/>
    <property type="evidence" value="ECO:0007669"/>
    <property type="project" value="UniProtKB-SubCell"/>
</dbReference>
<feature type="transmembrane region" description="Helical" evidence="12">
    <location>
        <begin position="20"/>
        <end position="39"/>
    </location>
</feature>
<evidence type="ECO:0000256" key="10">
    <source>
        <dbReference type="ARBA" id="ARBA00023136"/>
    </source>
</evidence>
<evidence type="ECO:0000256" key="5">
    <source>
        <dbReference type="ARBA" id="ARBA00022475"/>
    </source>
</evidence>
<evidence type="ECO:0000256" key="7">
    <source>
        <dbReference type="ARBA" id="ARBA00022927"/>
    </source>
</evidence>
<proteinExistence type="inferred from homology"/>
<keyword evidence="6 12" id="KW-0812">Transmembrane</keyword>
<keyword evidence="9" id="KW-0811">Translocation</keyword>
<keyword evidence="5" id="KW-1003">Cell membrane</keyword>
<dbReference type="SMART" id="SM01323">
    <property type="entry name" value="YajC"/>
    <property type="match status" value="1"/>
</dbReference>
<evidence type="ECO:0000256" key="2">
    <source>
        <dbReference type="ARBA" id="ARBA00006742"/>
    </source>
</evidence>
<dbReference type="NCBIfam" id="TIGR00739">
    <property type="entry name" value="yajC"/>
    <property type="match status" value="1"/>
</dbReference>
<dbReference type="Proteomes" id="UP000254575">
    <property type="component" value="Unassembled WGS sequence"/>
</dbReference>
<protein>
    <recommendedName>
        <fullName evidence="3">Sec translocon accessory complex subunit YajC</fullName>
    </recommendedName>
</protein>
<dbReference type="InterPro" id="IPR003849">
    <property type="entry name" value="Preprotein_translocase_YajC"/>
</dbReference>
<name>A0A380N0V3_9GAMM</name>
<dbReference type="OrthoDB" id="9811406at2"/>
<keyword evidence="4" id="KW-0813">Transport</keyword>
<evidence type="ECO:0000256" key="3">
    <source>
        <dbReference type="ARBA" id="ARBA00014962"/>
    </source>
</evidence>
<dbReference type="GO" id="GO:0015031">
    <property type="term" value="P:protein transport"/>
    <property type="evidence" value="ECO:0007669"/>
    <property type="project" value="UniProtKB-KW"/>
</dbReference>
<sequence length="137" mass="14692">MFLIQPAYAQAAAQPSAAGGAFNLILMFAIFGVMWFLMIRPQQKRAKEHRAMIEALKRGDEVLTNGGLMGRIVALGDFAVDIEITKGTVVRMQRPFIAQVLPKGSLKGELSSSVAANDESAAVAAEESSDNNDKPQA</sequence>
<evidence type="ECO:0000256" key="12">
    <source>
        <dbReference type="SAM" id="Phobius"/>
    </source>
</evidence>
<evidence type="ECO:0000256" key="6">
    <source>
        <dbReference type="ARBA" id="ARBA00022692"/>
    </source>
</evidence>
<dbReference type="EMBL" id="UHIA01000004">
    <property type="protein sequence ID" value="SUO98445.1"/>
    <property type="molecule type" value="Genomic_DNA"/>
</dbReference>
<dbReference type="PANTHER" id="PTHR33909:SF1">
    <property type="entry name" value="SEC TRANSLOCON ACCESSORY COMPLEX SUBUNIT YAJC"/>
    <property type="match status" value="1"/>
</dbReference>
<comment type="similarity">
    <text evidence="2">Belongs to the YajC family.</text>
</comment>
<dbReference type="RefSeq" id="WP_115219274.1">
    <property type="nucleotide sequence ID" value="NZ_UHIA01000004.1"/>
</dbReference>
<accession>A0A380N0V3</accession>
<feature type="region of interest" description="Disordered" evidence="11">
    <location>
        <begin position="118"/>
        <end position="137"/>
    </location>
</feature>
<keyword evidence="14" id="KW-1185">Reference proteome</keyword>
<evidence type="ECO:0000256" key="4">
    <source>
        <dbReference type="ARBA" id="ARBA00022448"/>
    </source>
</evidence>